<dbReference type="InterPro" id="IPR002126">
    <property type="entry name" value="Cadherin-like_dom"/>
</dbReference>
<dbReference type="InterPro" id="IPR013783">
    <property type="entry name" value="Ig-like_fold"/>
</dbReference>
<dbReference type="EMBL" id="JAARRL010000021">
    <property type="protein sequence ID" value="MBC1501398.1"/>
    <property type="molecule type" value="Genomic_DNA"/>
</dbReference>
<feature type="signal peptide" evidence="6">
    <location>
        <begin position="1"/>
        <end position="27"/>
    </location>
</feature>
<dbReference type="Pfam" id="PF18483">
    <property type="entry name" value="Lectin_L-type_dom"/>
    <property type="match status" value="1"/>
</dbReference>
<evidence type="ECO:0000256" key="3">
    <source>
        <dbReference type="ARBA" id="ARBA00022525"/>
    </source>
</evidence>
<evidence type="ECO:0000256" key="2">
    <source>
        <dbReference type="ARBA" id="ARBA00022512"/>
    </source>
</evidence>
<evidence type="ECO:0000256" key="4">
    <source>
        <dbReference type="ARBA" id="ARBA00022729"/>
    </source>
</evidence>
<proteinExistence type="predicted"/>
<gene>
    <name evidence="9" type="ORF">HB943_12365</name>
</gene>
<comment type="subcellular location">
    <subcellularLocation>
        <location evidence="1">Secreted</location>
        <location evidence="1">Cell wall</location>
        <topology evidence="1">Peptidoglycan-anchor</topology>
    </subcellularLocation>
</comment>
<evidence type="ECO:0000256" key="1">
    <source>
        <dbReference type="ARBA" id="ARBA00004168"/>
    </source>
</evidence>
<feature type="domain" description="Gram-positive cocci surface proteins LPxTG" evidence="8">
    <location>
        <begin position="1473"/>
        <end position="1503"/>
    </location>
</feature>
<evidence type="ECO:0000256" key="6">
    <source>
        <dbReference type="SAM" id="SignalP"/>
    </source>
</evidence>
<feature type="domain" description="Cadherin" evidence="7">
    <location>
        <begin position="738"/>
        <end position="882"/>
    </location>
</feature>
<dbReference type="GO" id="GO:0005509">
    <property type="term" value="F:calcium ion binding"/>
    <property type="evidence" value="ECO:0007669"/>
    <property type="project" value="InterPro"/>
</dbReference>
<dbReference type="GO" id="GO:0007156">
    <property type="term" value="P:homophilic cell adhesion via plasma membrane adhesion molecules"/>
    <property type="evidence" value="ECO:0007669"/>
    <property type="project" value="InterPro"/>
</dbReference>
<keyword evidence="4 6" id="KW-0732">Signal</keyword>
<feature type="domain" description="Cadherin" evidence="7">
    <location>
        <begin position="582"/>
        <end position="726"/>
    </location>
</feature>
<sequence>MVIKKMGVATAALVMCVSLPLQTYVTAAENPQNYSMKAENKLKASQSDNEGSFSDVTDYFSVVPGANSFVDKNTVTITPDASWQKGGLWSSEENKVDLTKNFHLAADLYMGNSPQSADGIAFVMQNDSRGKNALGQDGGGLGVYGQNYIKNALAIEVDSYDNADTFDYGLGKANHIAITVPTAARPVHEAMSRLGTDEIFADGQYHPISFDWDAKTKTLSYAYGAYTGSYVVNDLQATFGGTEVIFGFTGSTGTYKTLQQVEITELQVNGISPKMKMEISDKNGNNNGKAEPSEMVSVATTISNETNDASPFNLQYGVKLDPLFDADTVSNIELKRNDGQIYTVTKEQLLNNEVQLPFADPSNTFTLTYDVKVRPDASPKGTKLEISATGKVNGVKYTAAGSIVLRIPGEKPVITASDSSLKKGMTFDSMAGVSAEDVEDGNLTNNVKITANDVDTSKIGTYHVTYSVTDSDDNTTTKTITVTVTSNDAPIINAVDKSVKKGIIFDPLAGVSGTDTEDGNVTSKVKVTENDVDTSKVGTYHVTYSVTDSDNNTTTKTITVTVTSNDAPTITASDKTLKKGGTFSPLASVTASDVEDGDVTNSIKVTANDVDTSKVGTYHVTYSVTDSDNNTTTKTITVTVTSNDAPIIVATDKTIKKGTVFTPLAGVTANDTEDGNVTSSIKVTANDVDTSKVGTYHVTYSVTDSDKNTTTKTITVTVTSNDAPVITATDKTVKKDLTFNPMAGVTANDTEDGDVTSKIQITASDVDITKVGTYHVTYSVTDSDNNTTTKTITVTVTSNAAPSITGVDKTLKKGTAFNPLTSMSAFDLEDGDLTNQIKVTANDVDTSKVGTYHVTYSVTDSDNNTTTKTITVTVTSNDAPVIHATDKTMKKGMSFDPYAGVTATDTEDGDISIKVSITATDVDMNRVGTYHITYSVTDSDKNTTTKMITVTVTSNDAPVIQASDITMRVNKPFNVKEAVVVTDTEDGNITNKLEIVANDVNIAKAGVYHVTYRATDSDGNTTTKTITVTVLTDDAPILTTSDIYLKIGDVFNPMDGITANDTEDGNLTSKIKVDSNDVDMSKAGMYTVVYSVTDSDNNTTKITRHVYVRTNDAPVIHANDLTFKAGAVFDVKAGITASDTEDGDITNEIKIIADDVDATKAGTYHVTYSVTDSDDNTTTKTIIVTVLTNEKPVIDANDITRKAHRPIDRMANVTASDLEDGDITGSIKVVADDVNIDVPGEYHVTYSVIDSDGNVTEKTITVTILSNEKPVITGQDSQFKAGRTFDPLAGISANDAEDGDITSNITVVSNDVNPEIAGVYHVTYSVTDSDGNTTEETYTVTVLTNEKPVIHASDQTLTYGQAFDPMAGVTASDLEDGDITGSITIISNDVNPNQAGIYHVTYSVIDSDGNETQYTITVLVGAQPIVPVVPVEPVKPAKPVVPVATSTPVVSKPGKTIQPVANQVAQITPSKALPKTGDESETNTLVIGGLLAALGALFLRRKK</sequence>
<evidence type="ECO:0000313" key="9">
    <source>
        <dbReference type="EMBL" id="MBC1501398.1"/>
    </source>
</evidence>
<dbReference type="Proteomes" id="UP000564536">
    <property type="component" value="Unassembled WGS sequence"/>
</dbReference>
<evidence type="ECO:0000259" key="8">
    <source>
        <dbReference type="PROSITE" id="PS50847"/>
    </source>
</evidence>
<dbReference type="Gene3D" id="2.60.120.200">
    <property type="match status" value="1"/>
</dbReference>
<dbReference type="GO" id="GO:0016020">
    <property type="term" value="C:membrane"/>
    <property type="evidence" value="ECO:0007669"/>
    <property type="project" value="InterPro"/>
</dbReference>
<dbReference type="InterPro" id="IPR032179">
    <property type="entry name" value="Cry22Aa_Ig-like"/>
</dbReference>
<dbReference type="PROSITE" id="PS50847">
    <property type="entry name" value="GRAM_POS_ANCHORING"/>
    <property type="match status" value="1"/>
</dbReference>
<keyword evidence="2" id="KW-0134">Cell wall</keyword>
<dbReference type="InterPro" id="IPR019931">
    <property type="entry name" value="LPXTG_anchor"/>
</dbReference>
<keyword evidence="5" id="KW-0572">Peptidoglycan-anchor</keyword>
<evidence type="ECO:0000256" key="5">
    <source>
        <dbReference type="ARBA" id="ARBA00023088"/>
    </source>
</evidence>
<dbReference type="InterPro" id="IPR013320">
    <property type="entry name" value="ConA-like_dom_sf"/>
</dbReference>
<keyword evidence="3" id="KW-0964">Secreted</keyword>
<dbReference type="InterPro" id="IPR056573">
    <property type="entry name" value="Lectin_L-type_dom"/>
</dbReference>
<accession>A0A841Z881</accession>
<comment type="caution">
    <text evidence="9">The sequence shown here is derived from an EMBL/GenBank/DDBJ whole genome shotgun (WGS) entry which is preliminary data.</text>
</comment>
<dbReference type="RefSeq" id="WP_185426741.1">
    <property type="nucleotide sequence ID" value="NZ_JAARRL010000021.1"/>
</dbReference>
<feature type="domain" description="Cadherin" evidence="7">
    <location>
        <begin position="894"/>
        <end position="1038"/>
    </location>
</feature>
<dbReference type="SUPFAM" id="SSF49899">
    <property type="entry name" value="Concanavalin A-like lectins/glucanases"/>
    <property type="match status" value="1"/>
</dbReference>
<dbReference type="Pfam" id="PF00746">
    <property type="entry name" value="Gram_pos_anchor"/>
    <property type="match status" value="1"/>
</dbReference>
<feature type="chain" id="PRO_5032962435" evidence="6">
    <location>
        <begin position="28"/>
        <end position="1503"/>
    </location>
</feature>
<dbReference type="CDD" id="cd01951">
    <property type="entry name" value="lectin_L-type"/>
    <property type="match status" value="1"/>
</dbReference>
<feature type="domain" description="Cadherin" evidence="7">
    <location>
        <begin position="436"/>
        <end position="570"/>
    </location>
</feature>
<protein>
    <submittedName>
        <fullName evidence="9">DUF5011 domain-containing protein</fullName>
    </submittedName>
</protein>
<dbReference type="PANTHER" id="PTHR24273">
    <property type="entry name" value="FI04643P-RELATED"/>
    <property type="match status" value="1"/>
</dbReference>
<dbReference type="Pfam" id="PF16403">
    <property type="entry name" value="Bact_surface_Ig-like"/>
    <property type="match status" value="13"/>
</dbReference>
<dbReference type="PROSITE" id="PS50268">
    <property type="entry name" value="CADHERIN_2"/>
    <property type="match status" value="4"/>
</dbReference>
<reference evidence="9 10" key="1">
    <citation type="submission" date="2020-03" db="EMBL/GenBank/DDBJ databases">
        <title>Soil Listeria distribution.</title>
        <authorList>
            <person name="Liao J."/>
            <person name="Wiedmann M."/>
        </authorList>
    </citation>
    <scope>NUCLEOTIDE SEQUENCE [LARGE SCALE GENOMIC DNA]</scope>
    <source>
        <strain evidence="9 10">FSL L7-1523</strain>
    </source>
</reference>
<dbReference type="Gene3D" id="2.60.40.10">
    <property type="entry name" value="Immunoglobulins"/>
    <property type="match status" value="13"/>
</dbReference>
<dbReference type="NCBIfam" id="TIGR01167">
    <property type="entry name" value="LPXTG_anchor"/>
    <property type="match status" value="1"/>
</dbReference>
<organism evidence="9 10">
    <name type="scientific">Listeria weihenstephanensis</name>
    <dbReference type="NCBI Taxonomy" id="1006155"/>
    <lineage>
        <taxon>Bacteria</taxon>
        <taxon>Bacillati</taxon>
        <taxon>Bacillota</taxon>
        <taxon>Bacilli</taxon>
        <taxon>Bacillales</taxon>
        <taxon>Listeriaceae</taxon>
        <taxon>Listeria</taxon>
    </lineage>
</organism>
<name>A0A841Z881_9LIST</name>
<evidence type="ECO:0000259" key="7">
    <source>
        <dbReference type="PROSITE" id="PS50268"/>
    </source>
</evidence>
<dbReference type="PANTHER" id="PTHR24273:SF32">
    <property type="entry name" value="HYALIN"/>
    <property type="match status" value="1"/>
</dbReference>
<evidence type="ECO:0000313" key="10">
    <source>
        <dbReference type="Proteomes" id="UP000564536"/>
    </source>
</evidence>